<dbReference type="AlphaFoldDB" id="A0A2X4R815"/>
<reference evidence="6 9" key="2">
    <citation type="submission" date="2020-12" db="EMBL/GenBank/DDBJ databases">
        <title>FDA dAtabase for Regulatory Grade micrObial Sequences (FDA-ARGOS): Supporting development and validation of Infectious Disease Dx tests.</title>
        <authorList>
            <person name="Sproer C."/>
            <person name="Gronow S."/>
            <person name="Severitt S."/>
            <person name="Schroder I."/>
            <person name="Tallon L."/>
            <person name="Sadzewicz L."/>
            <person name="Zhao X."/>
            <person name="Boylan J."/>
            <person name="Ott S."/>
            <person name="Bowen H."/>
            <person name="Vavikolanu K."/>
            <person name="Mehta A."/>
            <person name="Aluvathingal J."/>
            <person name="Nadendla S."/>
            <person name="Lowell S."/>
            <person name="Myers T."/>
            <person name="Yan Y."/>
            <person name="Sichtig H."/>
        </authorList>
    </citation>
    <scope>NUCLEOTIDE SEQUENCE [LARGE SCALE GENOMIC DNA]</scope>
    <source>
        <strain evidence="6 9">FDAARGOS_894</strain>
    </source>
</reference>
<dbReference type="PROSITE" id="PS51273">
    <property type="entry name" value="GATASE_TYPE_1"/>
    <property type="match status" value="1"/>
</dbReference>
<dbReference type="NCBIfam" id="NF004169">
    <property type="entry name" value="PRK05637.1"/>
    <property type="match status" value="1"/>
</dbReference>
<dbReference type="GO" id="GO:0004048">
    <property type="term" value="F:anthranilate phosphoribosyltransferase activity"/>
    <property type="evidence" value="ECO:0007669"/>
    <property type="project" value="TreeGrafter"/>
</dbReference>
<keyword evidence="3 7" id="KW-0456">Lyase</keyword>
<proteinExistence type="predicted"/>
<dbReference type="PRINTS" id="PR00097">
    <property type="entry name" value="ANTSNTHASEII"/>
</dbReference>
<dbReference type="Proteomes" id="UP000249264">
    <property type="component" value="Chromosome 1"/>
</dbReference>
<dbReference type="PANTHER" id="PTHR43418:SF2">
    <property type="entry name" value="BIFUNCTIONAL PROTEIN TRPGD"/>
    <property type="match status" value="1"/>
</dbReference>
<reference evidence="7 8" key="1">
    <citation type="submission" date="2018-06" db="EMBL/GenBank/DDBJ databases">
        <authorList>
            <consortium name="Pathogen Informatics"/>
            <person name="Doyle S."/>
        </authorList>
    </citation>
    <scope>NUCLEOTIDE SEQUENCE [LARGE SCALE GENOMIC DNA]</scope>
    <source>
        <strain evidence="7 8">NCTC10288</strain>
    </source>
</reference>
<dbReference type="KEGG" id="cmin:NCTC10288_00040"/>
<dbReference type="InterPro" id="IPR029062">
    <property type="entry name" value="Class_I_gatase-like"/>
</dbReference>
<dbReference type="InterPro" id="IPR017926">
    <property type="entry name" value="GATASE"/>
</dbReference>
<dbReference type="GO" id="GO:0005829">
    <property type="term" value="C:cytosol"/>
    <property type="evidence" value="ECO:0007669"/>
    <property type="project" value="TreeGrafter"/>
</dbReference>
<dbReference type="EC" id="4.1.3.27" evidence="1"/>
<dbReference type="PANTHER" id="PTHR43418">
    <property type="entry name" value="MULTIFUNCTIONAL TRYPTOPHAN BIOSYNTHESIS PROTEIN-RELATED"/>
    <property type="match status" value="1"/>
</dbReference>
<dbReference type="Proteomes" id="UP000594905">
    <property type="component" value="Chromosome"/>
</dbReference>
<evidence type="ECO:0000313" key="9">
    <source>
        <dbReference type="Proteomes" id="UP000594905"/>
    </source>
</evidence>
<dbReference type="Gene3D" id="3.40.50.880">
    <property type="match status" value="1"/>
</dbReference>
<evidence type="ECO:0000313" key="8">
    <source>
        <dbReference type="Proteomes" id="UP000249264"/>
    </source>
</evidence>
<dbReference type="OrthoDB" id="9803598at2"/>
<comment type="catalytic activity">
    <reaction evidence="4">
        <text>chorismate + L-glutamine = anthranilate + pyruvate + L-glutamate + H(+)</text>
        <dbReference type="Rhea" id="RHEA:21732"/>
        <dbReference type="ChEBI" id="CHEBI:15361"/>
        <dbReference type="ChEBI" id="CHEBI:15378"/>
        <dbReference type="ChEBI" id="CHEBI:16567"/>
        <dbReference type="ChEBI" id="CHEBI:29748"/>
        <dbReference type="ChEBI" id="CHEBI:29985"/>
        <dbReference type="ChEBI" id="CHEBI:58359"/>
        <dbReference type="EC" id="4.1.3.27"/>
    </reaction>
</comment>
<evidence type="ECO:0000256" key="4">
    <source>
        <dbReference type="ARBA" id="ARBA00047683"/>
    </source>
</evidence>
<dbReference type="GO" id="GO:0004049">
    <property type="term" value="F:anthranilate synthase activity"/>
    <property type="evidence" value="ECO:0007669"/>
    <property type="project" value="UniProtKB-EC"/>
</dbReference>
<evidence type="ECO:0000256" key="3">
    <source>
        <dbReference type="ARBA" id="ARBA00023239"/>
    </source>
</evidence>
<dbReference type="Pfam" id="PF00117">
    <property type="entry name" value="GATase"/>
    <property type="match status" value="1"/>
</dbReference>
<evidence type="ECO:0000313" key="7">
    <source>
        <dbReference type="EMBL" id="SQH98083.1"/>
    </source>
</evidence>
<dbReference type="CDD" id="cd01743">
    <property type="entry name" value="GATase1_Anthranilate_Synthase"/>
    <property type="match status" value="1"/>
</dbReference>
<dbReference type="InterPro" id="IPR006221">
    <property type="entry name" value="TrpG/PapA_dom"/>
</dbReference>
<dbReference type="PRINTS" id="PR00096">
    <property type="entry name" value="GATASE"/>
</dbReference>
<evidence type="ECO:0000256" key="1">
    <source>
        <dbReference type="ARBA" id="ARBA00012266"/>
    </source>
</evidence>
<sequence length="215" mass="23085">MNPHVVLIDNHDSFVYNLVDALAGYDTTVFRNSVPVEEVLAAQPDIIILSPGPGHPRDAGTMMQLIETSLGRIPILGICLGFQALLDHFGGTVQPCGPVHGSSIPMTLTDAGARHPVFQDLATDNEPDNPNYVGRLVPVARYHSLGCANIPAQMRNLAETDTDIGPVTMAAETLDGSAIGLQFHPESLLTPTGPLMIERCIEQLSSRPTMEEVNK</sequence>
<name>A0A2X4R815_9CORY</name>
<protein>
    <recommendedName>
        <fullName evidence="1">anthranilate synthase</fullName>
        <ecNumber evidence="1">4.1.3.27</ecNumber>
    </recommendedName>
</protein>
<dbReference type="GO" id="GO:0002047">
    <property type="term" value="P:phenazine biosynthetic process"/>
    <property type="evidence" value="ECO:0007669"/>
    <property type="project" value="TreeGrafter"/>
</dbReference>
<evidence type="ECO:0000259" key="5">
    <source>
        <dbReference type="Pfam" id="PF00117"/>
    </source>
</evidence>
<dbReference type="InterPro" id="IPR050472">
    <property type="entry name" value="Anth_synth/Amidotransfase"/>
</dbReference>
<dbReference type="STRING" id="38301.NX84_01090"/>
<dbReference type="PRINTS" id="PR00099">
    <property type="entry name" value="CPSGATASE"/>
</dbReference>
<keyword evidence="9" id="KW-1185">Reference proteome</keyword>
<evidence type="ECO:0000313" key="6">
    <source>
        <dbReference type="EMBL" id="QPS59958.1"/>
    </source>
</evidence>
<gene>
    <name evidence="7" type="primary">trpG</name>
    <name evidence="6" type="ORF">I6G51_01695</name>
    <name evidence="7" type="ORF">NCTC10288_00040</name>
</gene>
<accession>A0A2X4R815</accession>
<dbReference type="EMBL" id="LS483460">
    <property type="protein sequence ID" value="SQH98083.1"/>
    <property type="molecule type" value="Genomic_DNA"/>
</dbReference>
<feature type="domain" description="Glutamine amidotransferase" evidence="5">
    <location>
        <begin position="6"/>
        <end position="201"/>
    </location>
</feature>
<dbReference type="GeneID" id="70781994"/>
<dbReference type="RefSeq" id="WP_039672877.1">
    <property type="nucleotide sequence ID" value="NZ_CP065689.1"/>
</dbReference>
<keyword evidence="2" id="KW-0315">Glutamine amidotransferase</keyword>
<organism evidence="7 8">
    <name type="scientific">Corynebacterium minutissimum</name>
    <dbReference type="NCBI Taxonomy" id="38301"/>
    <lineage>
        <taxon>Bacteria</taxon>
        <taxon>Bacillati</taxon>
        <taxon>Actinomycetota</taxon>
        <taxon>Actinomycetes</taxon>
        <taxon>Mycobacteriales</taxon>
        <taxon>Corynebacteriaceae</taxon>
        <taxon>Corynebacterium</taxon>
    </lineage>
</organism>
<evidence type="ECO:0000256" key="2">
    <source>
        <dbReference type="ARBA" id="ARBA00022962"/>
    </source>
</evidence>
<dbReference type="SUPFAM" id="SSF52317">
    <property type="entry name" value="Class I glutamine amidotransferase-like"/>
    <property type="match status" value="1"/>
</dbReference>
<dbReference type="EMBL" id="CP065689">
    <property type="protein sequence ID" value="QPS59958.1"/>
    <property type="molecule type" value="Genomic_DNA"/>
</dbReference>
<dbReference type="GO" id="GO:0000162">
    <property type="term" value="P:L-tryptophan biosynthetic process"/>
    <property type="evidence" value="ECO:0007669"/>
    <property type="project" value="TreeGrafter"/>
</dbReference>